<evidence type="ECO:0000256" key="3">
    <source>
        <dbReference type="ARBA" id="ARBA00022737"/>
    </source>
</evidence>
<keyword evidence="5 9" id="KW-0862">Zinc</keyword>
<dbReference type="PROSITE" id="PS50157">
    <property type="entry name" value="ZINC_FINGER_C2H2_2"/>
    <property type="match status" value="8"/>
</dbReference>
<dbReference type="GO" id="GO:0005634">
    <property type="term" value="C:nucleus"/>
    <property type="evidence" value="ECO:0007669"/>
    <property type="project" value="UniProtKB-SubCell"/>
</dbReference>
<feature type="domain" description="C2H2-type" evidence="11">
    <location>
        <begin position="356"/>
        <end position="383"/>
    </location>
</feature>
<evidence type="ECO:0000256" key="4">
    <source>
        <dbReference type="ARBA" id="ARBA00022771"/>
    </source>
</evidence>
<comment type="subcellular location">
    <subcellularLocation>
        <location evidence="1">Nucleus</location>
    </subcellularLocation>
</comment>
<protein>
    <submittedName>
        <fullName evidence="13">Putative c2h2-type zn-finger protein</fullName>
    </submittedName>
</protein>
<sequence>NSMCRVCGNVATEGLVALFGSHGIEELGDKISKYLPIKICSDDVLPTQICAPCANTVLSWDLLYNRCLSADKKFTILLSEEKLTEEVYAECMLDADGTESVMKEESMGENASFDDTGLESLHCIDLIDSPKQNSESSEDENDNFGDNMFMESDSERESLFNDETTAGTIEESKTYDSGGIMKKRRSNIGSKEFQFLNSINEEGNSICEEKKKRKQRRLLTDTENSKRRTFCKANGKFICPDCDETFTDDVSFCNHLVNKHNDNGSWLALISRTYDEKRMKADLSKLEASKISIKNKKHFKCTMCKYVTRKSSSWLNHYRIHTGEKPYACILCGKDFRIFSAILRHVQSVHLLIKNYSCELCGNKFVSMANLREHTNTHTDNRPFVCDKCGKTFRQKSSLLLHKRIHESTFLYNCNYCNKGFRQRIPWENHVALHTGERPYACGFCEKSFRSRFECQNHQKTHSSEKPYSCEACNSKFKLKRYLTKHTRLCYIKTCWNSQSS</sequence>
<dbReference type="FunFam" id="3.30.160.60:FF:000100">
    <property type="entry name" value="Zinc finger 45-like"/>
    <property type="match status" value="1"/>
</dbReference>
<evidence type="ECO:0000256" key="9">
    <source>
        <dbReference type="PROSITE-ProRule" id="PRU01263"/>
    </source>
</evidence>
<feature type="domain" description="C2H2-type" evidence="11">
    <location>
        <begin position="440"/>
        <end position="467"/>
    </location>
</feature>
<proteinExistence type="evidence at transcript level"/>
<evidence type="ECO:0000259" key="12">
    <source>
        <dbReference type="PROSITE" id="PS51915"/>
    </source>
</evidence>
<keyword evidence="7" id="KW-0539">Nucleus</keyword>
<dbReference type="GO" id="GO:0003700">
    <property type="term" value="F:DNA-binding transcription factor activity"/>
    <property type="evidence" value="ECO:0007669"/>
    <property type="project" value="TreeGrafter"/>
</dbReference>
<name>A0A0K8TQY3_TABBR</name>
<feature type="non-terminal residue" evidence="13">
    <location>
        <position position="1"/>
    </location>
</feature>
<dbReference type="SUPFAM" id="SSF57667">
    <property type="entry name" value="beta-beta-alpha zinc fingers"/>
    <property type="match status" value="3"/>
</dbReference>
<evidence type="ECO:0000256" key="8">
    <source>
        <dbReference type="PROSITE-ProRule" id="PRU00042"/>
    </source>
</evidence>
<organism evidence="13">
    <name type="scientific">Tabanus bromius</name>
    <name type="common">Band-eyed brown horse fly</name>
    <dbReference type="NCBI Taxonomy" id="304241"/>
    <lineage>
        <taxon>Eukaryota</taxon>
        <taxon>Metazoa</taxon>
        <taxon>Ecdysozoa</taxon>
        <taxon>Arthropoda</taxon>
        <taxon>Hexapoda</taxon>
        <taxon>Insecta</taxon>
        <taxon>Pterygota</taxon>
        <taxon>Neoptera</taxon>
        <taxon>Endopterygota</taxon>
        <taxon>Diptera</taxon>
        <taxon>Brachycera</taxon>
        <taxon>Tabanomorpha</taxon>
        <taxon>Tabanoidea</taxon>
        <taxon>Tabanidae</taxon>
        <taxon>Tabanus</taxon>
    </lineage>
</organism>
<evidence type="ECO:0000259" key="11">
    <source>
        <dbReference type="PROSITE" id="PS50157"/>
    </source>
</evidence>
<accession>A0A0K8TQY3</accession>
<dbReference type="InterPro" id="IPR036236">
    <property type="entry name" value="Znf_C2H2_sf"/>
</dbReference>
<evidence type="ECO:0000256" key="5">
    <source>
        <dbReference type="ARBA" id="ARBA00022833"/>
    </source>
</evidence>
<dbReference type="Pfam" id="PF00096">
    <property type="entry name" value="zf-C2H2"/>
    <property type="match status" value="2"/>
</dbReference>
<dbReference type="FunFam" id="3.30.160.60:FF:000295">
    <property type="entry name" value="zinc finger protein 19"/>
    <property type="match status" value="1"/>
</dbReference>
<dbReference type="SUPFAM" id="SSF57716">
    <property type="entry name" value="Glucocorticoid receptor-like (DNA-binding domain)"/>
    <property type="match status" value="1"/>
</dbReference>
<feature type="domain" description="C2H2-type" evidence="11">
    <location>
        <begin position="327"/>
        <end position="355"/>
    </location>
</feature>
<dbReference type="SMART" id="SM00355">
    <property type="entry name" value="ZnF_C2H2"/>
    <property type="match status" value="8"/>
</dbReference>
<dbReference type="PROSITE" id="PS00028">
    <property type="entry name" value="ZINC_FINGER_C2H2_1"/>
    <property type="match status" value="6"/>
</dbReference>
<keyword evidence="6" id="KW-0238">DNA-binding</keyword>
<evidence type="ECO:0000313" key="13">
    <source>
        <dbReference type="EMBL" id="JAI16772.1"/>
    </source>
</evidence>
<feature type="binding site" evidence="9">
    <location>
        <position position="4"/>
    </location>
    <ligand>
        <name>Zn(2+)</name>
        <dbReference type="ChEBI" id="CHEBI:29105"/>
    </ligand>
</feature>
<feature type="domain" description="C2H2-type" evidence="11">
    <location>
        <begin position="299"/>
        <end position="326"/>
    </location>
</feature>
<keyword evidence="2 9" id="KW-0479">Metal-binding</keyword>
<dbReference type="AlphaFoldDB" id="A0A0K8TQY3"/>
<evidence type="ECO:0000256" key="2">
    <source>
        <dbReference type="ARBA" id="ARBA00022723"/>
    </source>
</evidence>
<evidence type="ECO:0000256" key="6">
    <source>
        <dbReference type="ARBA" id="ARBA00023125"/>
    </source>
</evidence>
<dbReference type="PANTHER" id="PTHR24390">
    <property type="entry name" value="ZINC FINGER PROTEIN"/>
    <property type="match status" value="1"/>
</dbReference>
<feature type="domain" description="C2H2-type" evidence="11">
    <location>
        <begin position="412"/>
        <end position="439"/>
    </location>
</feature>
<feature type="domain" description="C2H2-type" evidence="11">
    <location>
        <begin position="384"/>
        <end position="406"/>
    </location>
</feature>
<dbReference type="InterPro" id="IPR012934">
    <property type="entry name" value="Znf_AD"/>
</dbReference>
<feature type="domain" description="ZAD" evidence="12">
    <location>
        <begin position="2"/>
        <end position="77"/>
    </location>
</feature>
<dbReference type="InterPro" id="IPR013087">
    <property type="entry name" value="Znf_C2H2_type"/>
</dbReference>
<dbReference type="GO" id="GO:0008270">
    <property type="term" value="F:zinc ion binding"/>
    <property type="evidence" value="ECO:0007669"/>
    <property type="project" value="UniProtKB-UniRule"/>
</dbReference>
<feature type="binding site" evidence="9">
    <location>
        <position position="53"/>
    </location>
    <ligand>
        <name>Zn(2+)</name>
        <dbReference type="ChEBI" id="CHEBI:29105"/>
    </ligand>
</feature>
<dbReference type="GO" id="GO:0000978">
    <property type="term" value="F:RNA polymerase II cis-regulatory region sequence-specific DNA binding"/>
    <property type="evidence" value="ECO:0007669"/>
    <property type="project" value="TreeGrafter"/>
</dbReference>
<evidence type="ECO:0000256" key="7">
    <source>
        <dbReference type="ARBA" id="ARBA00023242"/>
    </source>
</evidence>
<reference evidence="13" key="1">
    <citation type="journal article" date="2015" name="Insect Biochem. Mol. Biol.">
        <title>An insight into the sialome of the horse fly, Tabanus bromius.</title>
        <authorList>
            <person name="Ribeiro J.M."/>
            <person name="Kazimirova M."/>
            <person name="Takac P."/>
            <person name="Andersen J.F."/>
            <person name="Francischetti I.M."/>
        </authorList>
    </citation>
    <scope>NUCLEOTIDE SEQUENCE</scope>
</reference>
<evidence type="ECO:0000256" key="10">
    <source>
        <dbReference type="SAM" id="MobiDB-lite"/>
    </source>
</evidence>
<feature type="domain" description="C2H2-type" evidence="11">
    <location>
        <begin position="237"/>
        <end position="265"/>
    </location>
</feature>
<dbReference type="Pfam" id="PF07776">
    <property type="entry name" value="zf-AD"/>
    <property type="match status" value="1"/>
</dbReference>
<dbReference type="SMART" id="SM00868">
    <property type="entry name" value="zf-AD"/>
    <property type="match status" value="1"/>
</dbReference>
<feature type="binding site" evidence="9">
    <location>
        <position position="7"/>
    </location>
    <ligand>
        <name>Zn(2+)</name>
        <dbReference type="ChEBI" id="CHEBI:29105"/>
    </ligand>
</feature>
<dbReference type="GO" id="GO:0006357">
    <property type="term" value="P:regulation of transcription by RNA polymerase II"/>
    <property type="evidence" value="ECO:0007669"/>
    <property type="project" value="TreeGrafter"/>
</dbReference>
<dbReference type="EMBL" id="GDAI01000831">
    <property type="protein sequence ID" value="JAI16772.1"/>
    <property type="molecule type" value="mRNA"/>
</dbReference>
<keyword evidence="4 8" id="KW-0863">Zinc-finger</keyword>
<feature type="binding site" evidence="9">
    <location>
        <position position="50"/>
    </location>
    <ligand>
        <name>Zn(2+)</name>
        <dbReference type="ChEBI" id="CHEBI:29105"/>
    </ligand>
</feature>
<dbReference type="Gene3D" id="3.30.160.60">
    <property type="entry name" value="Classic Zinc Finger"/>
    <property type="match status" value="7"/>
</dbReference>
<dbReference type="PROSITE" id="PS51915">
    <property type="entry name" value="ZAD"/>
    <property type="match status" value="1"/>
</dbReference>
<keyword evidence="3" id="KW-0677">Repeat</keyword>
<evidence type="ECO:0000256" key="1">
    <source>
        <dbReference type="ARBA" id="ARBA00004123"/>
    </source>
</evidence>
<feature type="region of interest" description="Disordered" evidence="10">
    <location>
        <begin position="129"/>
        <end position="149"/>
    </location>
</feature>
<dbReference type="Gene3D" id="3.40.1800.20">
    <property type="match status" value="1"/>
</dbReference>
<feature type="domain" description="C2H2-type" evidence="11">
    <location>
        <begin position="468"/>
        <end position="489"/>
    </location>
</feature>
<dbReference type="PANTHER" id="PTHR24390:SF159">
    <property type="entry name" value="GROWTH FACTOR INDEPENDENT 1 TRANSCRIPTIONAL REPRESSOR"/>
    <property type="match status" value="1"/>
</dbReference>